<evidence type="ECO:0000313" key="2">
    <source>
        <dbReference type="Proteomes" id="UP000236598"/>
    </source>
</evidence>
<organism evidence="1 2">
    <name type="scientific">Escherichia coli</name>
    <dbReference type="NCBI Taxonomy" id="562"/>
    <lineage>
        <taxon>Bacteria</taxon>
        <taxon>Pseudomonadati</taxon>
        <taxon>Pseudomonadota</taxon>
        <taxon>Gammaproteobacteria</taxon>
        <taxon>Enterobacterales</taxon>
        <taxon>Enterobacteriaceae</taxon>
        <taxon>Escherichia</taxon>
    </lineage>
</organism>
<name>A0A2K3TM25_ECOLX</name>
<dbReference type="AlphaFoldDB" id="A0A2K3TM25"/>
<accession>A0A2K3TM25</accession>
<evidence type="ECO:0000313" key="1">
    <source>
        <dbReference type="EMBL" id="PNY65341.1"/>
    </source>
</evidence>
<reference evidence="1 2" key="1">
    <citation type="submission" date="2018-01" db="EMBL/GenBank/DDBJ databases">
        <title>Draft Genomic Sequencing Of Potential Extraintestinal Pathogenic Escherichia coli B8S18 Isolated From Retail Chicken Skin.</title>
        <authorList>
            <person name="Xu A."/>
            <person name="Tilman S."/>
            <person name="Wisser-Parker K."/>
            <person name="Sheen S."/>
            <person name="Sommers C."/>
        </authorList>
    </citation>
    <scope>NUCLEOTIDE SEQUENCE [LARGE SCALE GENOMIC DNA]</scope>
    <source>
        <strain evidence="1 2">B8S18Com</strain>
    </source>
</reference>
<gene>
    <name evidence="1" type="ORF">C2M16_24035</name>
</gene>
<comment type="caution">
    <text evidence="1">The sequence shown here is derived from an EMBL/GenBank/DDBJ whole genome shotgun (WGS) entry which is preliminary data.</text>
</comment>
<dbReference type="EMBL" id="PPHQ01000028">
    <property type="protein sequence ID" value="PNY65341.1"/>
    <property type="molecule type" value="Genomic_DNA"/>
</dbReference>
<sequence>MRAIYLSVQQAWNGKITYSVSGESEFAKKFQGKALPFDVRIISASQNEDWLVIATKVLPGADLRTYVDFKNSTVHVDSADLEKVAKCINCNNTLQVNIPHEAGHVLGYLDDDYDSSSPYVGDISGLMNVGMELRERYLKNATITLNVIMPETKFTLLNVTK</sequence>
<dbReference type="Proteomes" id="UP000236598">
    <property type="component" value="Unassembled WGS sequence"/>
</dbReference>
<protein>
    <submittedName>
        <fullName evidence="1">Uncharacterized protein</fullName>
    </submittedName>
</protein>
<proteinExistence type="predicted"/>